<accession>A0A450SAX5</accession>
<sequence>MIESYLLTKPAAKFLNDIPSSKLRRQILDKIARLSRDPIPQGAKKVRCIKNREGYRVRQGPYRIIYEPDTETNRVIVHAIGHRKDIYR</sequence>
<proteinExistence type="predicted"/>
<name>A0A450SAX5_9GAMM</name>
<keyword evidence="1" id="KW-1277">Toxin-antitoxin system</keyword>
<dbReference type="EMBL" id="CAADEX010000023">
    <property type="protein sequence ID" value="VFJ49280.1"/>
    <property type="molecule type" value="Genomic_DNA"/>
</dbReference>
<dbReference type="InterPro" id="IPR052747">
    <property type="entry name" value="TA_system_RelE_toxin"/>
</dbReference>
<dbReference type="PANTHER" id="PTHR38813">
    <property type="match status" value="1"/>
</dbReference>
<gene>
    <name evidence="2" type="ORF">BECKDK2373B_GA0170837_10238</name>
</gene>
<dbReference type="SUPFAM" id="SSF143011">
    <property type="entry name" value="RelE-like"/>
    <property type="match status" value="1"/>
</dbReference>
<dbReference type="PANTHER" id="PTHR38813:SF1">
    <property type="entry name" value="TOXIN RELE1-RELATED"/>
    <property type="match status" value="1"/>
</dbReference>
<dbReference type="AlphaFoldDB" id="A0A450SAX5"/>
<reference evidence="2" key="1">
    <citation type="submission" date="2019-02" db="EMBL/GenBank/DDBJ databases">
        <authorList>
            <person name="Gruber-Vodicka R. H."/>
            <person name="Seah K. B. B."/>
        </authorList>
    </citation>
    <scope>NUCLEOTIDE SEQUENCE</scope>
    <source>
        <strain evidence="2">BECK_DK47</strain>
    </source>
</reference>
<dbReference type="Gene3D" id="3.30.2310.20">
    <property type="entry name" value="RelE-like"/>
    <property type="match status" value="1"/>
</dbReference>
<dbReference type="Pfam" id="PF05016">
    <property type="entry name" value="ParE_toxin"/>
    <property type="match status" value="1"/>
</dbReference>
<evidence type="ECO:0000256" key="1">
    <source>
        <dbReference type="ARBA" id="ARBA00022649"/>
    </source>
</evidence>
<evidence type="ECO:0000313" key="2">
    <source>
        <dbReference type="EMBL" id="VFJ49280.1"/>
    </source>
</evidence>
<organism evidence="2">
    <name type="scientific">Candidatus Kentrum sp. DK</name>
    <dbReference type="NCBI Taxonomy" id="2126562"/>
    <lineage>
        <taxon>Bacteria</taxon>
        <taxon>Pseudomonadati</taxon>
        <taxon>Pseudomonadota</taxon>
        <taxon>Gammaproteobacteria</taxon>
        <taxon>Candidatus Kentrum</taxon>
    </lineage>
</organism>
<protein>
    <submittedName>
        <fullName evidence="2">mRNA interferase RelE/StbE</fullName>
    </submittedName>
</protein>
<dbReference type="InterPro" id="IPR007712">
    <property type="entry name" value="RelE/ParE_toxin"/>
</dbReference>
<dbReference type="InterPro" id="IPR035093">
    <property type="entry name" value="RelE/ParE_toxin_dom_sf"/>
</dbReference>